<comment type="caution">
    <text evidence="1">The sequence shown here is derived from an EMBL/GenBank/DDBJ whole genome shotgun (WGS) entry which is preliminary data.</text>
</comment>
<organism evidence="1 2">
    <name type="scientific">Coniophora puteana (strain RWD-64-598)</name>
    <name type="common">Brown rot fungus</name>
    <dbReference type="NCBI Taxonomy" id="741705"/>
    <lineage>
        <taxon>Eukaryota</taxon>
        <taxon>Fungi</taxon>
        <taxon>Dikarya</taxon>
        <taxon>Basidiomycota</taxon>
        <taxon>Agaricomycotina</taxon>
        <taxon>Agaricomycetes</taxon>
        <taxon>Agaricomycetidae</taxon>
        <taxon>Boletales</taxon>
        <taxon>Coniophorineae</taxon>
        <taxon>Coniophoraceae</taxon>
        <taxon>Coniophora</taxon>
    </lineage>
</organism>
<name>A0A5M3N334_CONPW</name>
<feature type="non-terminal residue" evidence="1">
    <location>
        <position position="59"/>
    </location>
</feature>
<evidence type="ECO:0000313" key="1">
    <source>
        <dbReference type="EMBL" id="EIW85321.1"/>
    </source>
</evidence>
<evidence type="ECO:0000313" key="2">
    <source>
        <dbReference type="Proteomes" id="UP000053558"/>
    </source>
</evidence>
<proteinExistence type="predicted"/>
<dbReference type="OMA" id="IRTCHLI"/>
<accession>A0A5M3N334</accession>
<keyword evidence="2" id="KW-1185">Reference proteome</keyword>
<dbReference type="OrthoDB" id="3244185at2759"/>
<dbReference type="RefSeq" id="XP_007763979.1">
    <property type="nucleotide sequence ID" value="XM_007765789.1"/>
</dbReference>
<dbReference type="Proteomes" id="UP000053558">
    <property type="component" value="Unassembled WGS sequence"/>
</dbReference>
<protein>
    <submittedName>
        <fullName evidence="1">Uncharacterized protein</fullName>
    </submittedName>
</protein>
<dbReference type="EMBL" id="JH711574">
    <property type="protein sequence ID" value="EIW85321.1"/>
    <property type="molecule type" value="Genomic_DNA"/>
</dbReference>
<dbReference type="AlphaFoldDB" id="A0A5M3N334"/>
<gene>
    <name evidence="1" type="ORF">CONPUDRAFT_41795</name>
</gene>
<dbReference type="GeneID" id="19206908"/>
<sequence>LAYMHWYRPFQTIDPSTSMFKLERSTCLHGPHASVVPVSHILWSCHLIPYRAGEDGSLW</sequence>
<feature type="non-terminal residue" evidence="1">
    <location>
        <position position="1"/>
    </location>
</feature>
<reference evidence="2" key="1">
    <citation type="journal article" date="2012" name="Science">
        <title>The Paleozoic origin of enzymatic lignin decomposition reconstructed from 31 fungal genomes.</title>
        <authorList>
            <person name="Floudas D."/>
            <person name="Binder M."/>
            <person name="Riley R."/>
            <person name="Barry K."/>
            <person name="Blanchette R.A."/>
            <person name="Henrissat B."/>
            <person name="Martinez A.T."/>
            <person name="Otillar R."/>
            <person name="Spatafora J.W."/>
            <person name="Yadav J.S."/>
            <person name="Aerts A."/>
            <person name="Benoit I."/>
            <person name="Boyd A."/>
            <person name="Carlson A."/>
            <person name="Copeland A."/>
            <person name="Coutinho P.M."/>
            <person name="de Vries R.P."/>
            <person name="Ferreira P."/>
            <person name="Findley K."/>
            <person name="Foster B."/>
            <person name="Gaskell J."/>
            <person name="Glotzer D."/>
            <person name="Gorecki P."/>
            <person name="Heitman J."/>
            <person name="Hesse C."/>
            <person name="Hori C."/>
            <person name="Igarashi K."/>
            <person name="Jurgens J.A."/>
            <person name="Kallen N."/>
            <person name="Kersten P."/>
            <person name="Kohler A."/>
            <person name="Kuees U."/>
            <person name="Kumar T.K.A."/>
            <person name="Kuo A."/>
            <person name="LaButti K."/>
            <person name="Larrondo L.F."/>
            <person name="Lindquist E."/>
            <person name="Ling A."/>
            <person name="Lombard V."/>
            <person name="Lucas S."/>
            <person name="Lundell T."/>
            <person name="Martin R."/>
            <person name="McLaughlin D.J."/>
            <person name="Morgenstern I."/>
            <person name="Morin E."/>
            <person name="Murat C."/>
            <person name="Nagy L.G."/>
            <person name="Nolan M."/>
            <person name="Ohm R.A."/>
            <person name="Patyshakuliyeva A."/>
            <person name="Rokas A."/>
            <person name="Ruiz-Duenas F.J."/>
            <person name="Sabat G."/>
            <person name="Salamov A."/>
            <person name="Samejima M."/>
            <person name="Schmutz J."/>
            <person name="Slot J.C."/>
            <person name="St John F."/>
            <person name="Stenlid J."/>
            <person name="Sun H."/>
            <person name="Sun S."/>
            <person name="Syed K."/>
            <person name="Tsang A."/>
            <person name="Wiebenga A."/>
            <person name="Young D."/>
            <person name="Pisabarro A."/>
            <person name="Eastwood D.C."/>
            <person name="Martin F."/>
            <person name="Cullen D."/>
            <person name="Grigoriev I.V."/>
            <person name="Hibbett D.S."/>
        </authorList>
    </citation>
    <scope>NUCLEOTIDE SEQUENCE [LARGE SCALE GENOMIC DNA]</scope>
    <source>
        <strain evidence="2">RWD-64-598 SS2</strain>
    </source>
</reference>
<dbReference type="KEGG" id="cput:CONPUDRAFT_41795"/>